<dbReference type="PANTHER" id="PTHR43100">
    <property type="entry name" value="GLUTAMATE SYNTHASE [NADPH] SMALL CHAIN"/>
    <property type="match status" value="1"/>
</dbReference>
<dbReference type="InterPro" id="IPR013785">
    <property type="entry name" value="Aldolase_TIM"/>
</dbReference>
<evidence type="ECO:0000313" key="3">
    <source>
        <dbReference type="Proteomes" id="UP000784294"/>
    </source>
</evidence>
<organism evidence="2 3">
    <name type="scientific">Protopolystoma xenopodis</name>
    <dbReference type="NCBI Taxonomy" id="117903"/>
    <lineage>
        <taxon>Eukaryota</taxon>
        <taxon>Metazoa</taxon>
        <taxon>Spiralia</taxon>
        <taxon>Lophotrochozoa</taxon>
        <taxon>Platyhelminthes</taxon>
        <taxon>Monogenea</taxon>
        <taxon>Polyopisthocotylea</taxon>
        <taxon>Polystomatidea</taxon>
        <taxon>Polystomatidae</taxon>
        <taxon>Protopolystoma</taxon>
    </lineage>
</organism>
<name>A0A448WT89_9PLAT</name>
<proteinExistence type="predicted"/>
<dbReference type="GO" id="GO:0015930">
    <property type="term" value="F:glutamate synthase activity"/>
    <property type="evidence" value="ECO:0007669"/>
    <property type="project" value="InterPro"/>
</dbReference>
<feature type="domain" description="Glutamate synthase central-N" evidence="1">
    <location>
        <begin position="1"/>
        <end position="24"/>
    </location>
</feature>
<dbReference type="Gene3D" id="3.20.20.70">
    <property type="entry name" value="Aldolase class I"/>
    <property type="match status" value="1"/>
</dbReference>
<keyword evidence="3" id="KW-1185">Reference proteome</keyword>
<dbReference type="Pfam" id="PF04898">
    <property type="entry name" value="Glu_syn_central"/>
    <property type="match status" value="1"/>
</dbReference>
<comment type="caution">
    <text evidence="2">The sequence shown here is derived from an EMBL/GenBank/DDBJ whole genome shotgun (WGS) entry which is preliminary data.</text>
</comment>
<dbReference type="InterPro" id="IPR006982">
    <property type="entry name" value="Glu_synth_centr_N"/>
</dbReference>
<dbReference type="EMBL" id="CAAALY010042943">
    <property type="protein sequence ID" value="VEL19724.1"/>
    <property type="molecule type" value="Genomic_DNA"/>
</dbReference>
<evidence type="ECO:0000259" key="1">
    <source>
        <dbReference type="Pfam" id="PF04898"/>
    </source>
</evidence>
<dbReference type="AlphaFoldDB" id="A0A448WT89"/>
<dbReference type="OrthoDB" id="6274241at2759"/>
<protein>
    <recommendedName>
        <fullName evidence="1">Glutamate synthase central-N domain-containing protein</fullName>
    </recommendedName>
</protein>
<reference evidence="2" key="1">
    <citation type="submission" date="2018-11" db="EMBL/GenBank/DDBJ databases">
        <authorList>
            <consortium name="Pathogen Informatics"/>
        </authorList>
    </citation>
    <scope>NUCLEOTIDE SEQUENCE</scope>
</reference>
<dbReference type="SUPFAM" id="SSF51395">
    <property type="entry name" value="FMN-linked oxidoreductases"/>
    <property type="match status" value="1"/>
</dbReference>
<gene>
    <name evidence="2" type="ORF">PXEA_LOCUS13164</name>
</gene>
<sequence>MAKMGISTLQSYKSAQIFEAVGLSQSVIDKCFVGTASRIGGANFDVLAHEIILRHQLAYSISPSIGLQSHQSEEKIGLPIENPGFYHWRSGGENHMNDPDTIAYLQVSGDMIICQT</sequence>
<accession>A0A448WT89</accession>
<evidence type="ECO:0000313" key="2">
    <source>
        <dbReference type="EMBL" id="VEL19724.1"/>
    </source>
</evidence>
<dbReference type="InterPro" id="IPR051394">
    <property type="entry name" value="Glutamate_Synthase"/>
</dbReference>
<dbReference type="Proteomes" id="UP000784294">
    <property type="component" value="Unassembled WGS sequence"/>
</dbReference>
<dbReference type="PANTHER" id="PTHR43100:SF1">
    <property type="entry name" value="GLUTAMATE SYNTHASE [NADPH] SMALL CHAIN"/>
    <property type="match status" value="1"/>
</dbReference>